<dbReference type="AlphaFoldDB" id="A0AAU9NMP0"/>
<dbReference type="Pfam" id="PF08392">
    <property type="entry name" value="FAE1_CUT1_RppA"/>
    <property type="match status" value="1"/>
</dbReference>
<sequence>MVPKLSGLHQQQNLLKVHNNSNAVILSTEILSTGWYAGKDRPMMVLNCLFRSGSAAILITNKKSANKISKYRLVHTLRTQGAFDDIAYNAALGKEDLQGITGFTFKKDAVVHAFGELLRSHLHVLGSSILPLEEKIRYGISVIRKRFLDKSTQLYVPNFRKVIQHYCLPTSGKAIAVGIGREMKLKEEEMEVALMTLHRFGNQSSSSLWYELAYMEAKERVKEGERVLQLGIGTGPKCTSLIWECNRLIIGEAQQGPWADCVNSYPASSLLVHVVSKSWTHGPQWQIQRRSQVGCTLTVDRKSTGVSIVPVILLIINLHWWQKRLFRYSFQPFGRVVDIYIGGKRDCSGSIFAFVRFEDIHDAKVLEKEMSKFRCGHCILRVNIAHYQKQHGSIGVKANTSYTTTPTKTHLGT</sequence>
<evidence type="ECO:0000256" key="5">
    <source>
        <dbReference type="ARBA" id="ARBA00023315"/>
    </source>
</evidence>
<dbReference type="EC" id="2.3.1.199" evidence="3"/>
<comment type="catalytic activity">
    <reaction evidence="6">
        <text>a very-long-chain acyl-CoA + malonyl-CoA + H(+) = a very-long-chain 3-oxoacyl-CoA + CO2 + CoA</text>
        <dbReference type="Rhea" id="RHEA:32727"/>
        <dbReference type="ChEBI" id="CHEBI:15378"/>
        <dbReference type="ChEBI" id="CHEBI:16526"/>
        <dbReference type="ChEBI" id="CHEBI:57287"/>
        <dbReference type="ChEBI" id="CHEBI:57384"/>
        <dbReference type="ChEBI" id="CHEBI:90725"/>
        <dbReference type="ChEBI" id="CHEBI:90736"/>
        <dbReference type="EC" id="2.3.1.199"/>
    </reaction>
</comment>
<keyword evidence="5" id="KW-0012">Acyltransferase</keyword>
<dbReference type="SUPFAM" id="SSF53901">
    <property type="entry name" value="Thiolase-like"/>
    <property type="match status" value="2"/>
</dbReference>
<proteinExistence type="inferred from homology"/>
<evidence type="ECO:0000256" key="6">
    <source>
        <dbReference type="ARBA" id="ARBA00047375"/>
    </source>
</evidence>
<evidence type="ECO:0000259" key="7">
    <source>
        <dbReference type="Pfam" id="PF08392"/>
    </source>
</evidence>
<dbReference type="InterPro" id="IPR013747">
    <property type="entry name" value="ACP_syn_III_C"/>
</dbReference>
<dbReference type="InterPro" id="IPR013601">
    <property type="entry name" value="FAE1_typ3_polyketide_synth"/>
</dbReference>
<evidence type="ECO:0000256" key="3">
    <source>
        <dbReference type="ARBA" id="ARBA00012307"/>
    </source>
</evidence>
<dbReference type="SUPFAM" id="SSF54928">
    <property type="entry name" value="RNA-binding domain, RBD"/>
    <property type="match status" value="1"/>
</dbReference>
<dbReference type="GO" id="GO:0006633">
    <property type="term" value="P:fatty acid biosynthetic process"/>
    <property type="evidence" value="ECO:0007669"/>
    <property type="project" value="InterPro"/>
</dbReference>
<evidence type="ECO:0000256" key="4">
    <source>
        <dbReference type="ARBA" id="ARBA00022679"/>
    </source>
</evidence>
<accession>A0AAU9NMP0</accession>
<dbReference type="Gene3D" id="3.40.47.10">
    <property type="match status" value="1"/>
</dbReference>
<dbReference type="CDD" id="cd00590">
    <property type="entry name" value="RRM_SF"/>
    <property type="match status" value="1"/>
</dbReference>
<dbReference type="InterPro" id="IPR016039">
    <property type="entry name" value="Thiolase-like"/>
</dbReference>
<evidence type="ECO:0000256" key="1">
    <source>
        <dbReference type="ARBA" id="ARBA00005194"/>
    </source>
</evidence>
<gene>
    <name evidence="9" type="ORF">LVIROSA_LOCUS25158</name>
</gene>
<dbReference type="PANTHER" id="PTHR31561">
    <property type="entry name" value="3-KETOACYL-COA SYNTHASE"/>
    <property type="match status" value="1"/>
</dbReference>
<evidence type="ECO:0000313" key="9">
    <source>
        <dbReference type="EMBL" id="CAH1438930.1"/>
    </source>
</evidence>
<dbReference type="InterPro" id="IPR012392">
    <property type="entry name" value="3-ktacl-CoA_syn"/>
</dbReference>
<dbReference type="Pfam" id="PF08541">
    <property type="entry name" value="ACP_syn_III_C"/>
    <property type="match status" value="1"/>
</dbReference>
<comment type="caution">
    <text evidence="9">The sequence shown here is derived from an EMBL/GenBank/DDBJ whole genome shotgun (WGS) entry which is preliminary data.</text>
</comment>
<feature type="domain" description="Beta-ketoacyl-[acyl-carrier-protein] synthase III C-terminal" evidence="8">
    <location>
        <begin position="164"/>
        <end position="244"/>
    </location>
</feature>
<dbReference type="GO" id="GO:0003676">
    <property type="term" value="F:nucleic acid binding"/>
    <property type="evidence" value="ECO:0007669"/>
    <property type="project" value="InterPro"/>
</dbReference>
<protein>
    <recommendedName>
        <fullName evidence="3">very-long-chain 3-oxoacyl-CoA synthase</fullName>
        <ecNumber evidence="3">2.3.1.199</ecNumber>
    </recommendedName>
</protein>
<keyword evidence="10" id="KW-1185">Reference proteome</keyword>
<dbReference type="Gene3D" id="3.30.70.330">
    <property type="match status" value="1"/>
</dbReference>
<dbReference type="InterPro" id="IPR012677">
    <property type="entry name" value="Nucleotide-bd_a/b_plait_sf"/>
</dbReference>
<evidence type="ECO:0000256" key="2">
    <source>
        <dbReference type="ARBA" id="ARBA00005531"/>
    </source>
</evidence>
<dbReference type="EMBL" id="CAKMRJ010004445">
    <property type="protein sequence ID" value="CAH1438930.1"/>
    <property type="molecule type" value="Genomic_DNA"/>
</dbReference>
<keyword evidence="4" id="KW-0808">Transferase</keyword>
<organism evidence="9 10">
    <name type="scientific">Lactuca virosa</name>
    <dbReference type="NCBI Taxonomy" id="75947"/>
    <lineage>
        <taxon>Eukaryota</taxon>
        <taxon>Viridiplantae</taxon>
        <taxon>Streptophyta</taxon>
        <taxon>Embryophyta</taxon>
        <taxon>Tracheophyta</taxon>
        <taxon>Spermatophyta</taxon>
        <taxon>Magnoliopsida</taxon>
        <taxon>eudicotyledons</taxon>
        <taxon>Gunneridae</taxon>
        <taxon>Pentapetalae</taxon>
        <taxon>asterids</taxon>
        <taxon>campanulids</taxon>
        <taxon>Asterales</taxon>
        <taxon>Asteraceae</taxon>
        <taxon>Cichorioideae</taxon>
        <taxon>Cichorieae</taxon>
        <taxon>Lactucinae</taxon>
        <taxon>Lactuca</taxon>
    </lineage>
</organism>
<dbReference type="Proteomes" id="UP001157418">
    <property type="component" value="Unassembled WGS sequence"/>
</dbReference>
<name>A0AAU9NMP0_9ASTR</name>
<dbReference type="InterPro" id="IPR035979">
    <property type="entry name" value="RBD_domain_sf"/>
</dbReference>
<dbReference type="GO" id="GO:0009922">
    <property type="term" value="F:fatty acid elongase activity"/>
    <property type="evidence" value="ECO:0007669"/>
    <property type="project" value="UniProtKB-EC"/>
</dbReference>
<comment type="pathway">
    <text evidence="1">Lipid metabolism; fatty acid biosynthesis.</text>
</comment>
<reference evidence="9 10" key="1">
    <citation type="submission" date="2022-01" db="EMBL/GenBank/DDBJ databases">
        <authorList>
            <person name="Xiong W."/>
            <person name="Schranz E."/>
        </authorList>
    </citation>
    <scope>NUCLEOTIDE SEQUENCE [LARGE SCALE GENOMIC DNA]</scope>
</reference>
<evidence type="ECO:0000313" key="10">
    <source>
        <dbReference type="Proteomes" id="UP001157418"/>
    </source>
</evidence>
<feature type="domain" description="FAE" evidence="7">
    <location>
        <begin position="12"/>
        <end position="146"/>
    </location>
</feature>
<comment type="similarity">
    <text evidence="2">Belongs to the thiolase-like superfamily. Chalcone/stilbene synthases family.</text>
</comment>
<dbReference type="GO" id="GO:0016020">
    <property type="term" value="C:membrane"/>
    <property type="evidence" value="ECO:0007669"/>
    <property type="project" value="InterPro"/>
</dbReference>
<evidence type="ECO:0000259" key="8">
    <source>
        <dbReference type="Pfam" id="PF08541"/>
    </source>
</evidence>